<dbReference type="EMBL" id="KZ613948">
    <property type="protein sequence ID" value="PMD38089.1"/>
    <property type="molecule type" value="Genomic_DNA"/>
</dbReference>
<feature type="compositionally biased region" description="Basic residues" evidence="1">
    <location>
        <begin position="557"/>
        <end position="566"/>
    </location>
</feature>
<protein>
    <submittedName>
        <fullName evidence="2">Uncharacterized protein</fullName>
    </submittedName>
</protein>
<keyword evidence="3" id="KW-1185">Reference proteome</keyword>
<feature type="compositionally biased region" description="Basic and acidic residues" evidence="1">
    <location>
        <begin position="306"/>
        <end position="315"/>
    </location>
</feature>
<feature type="compositionally biased region" description="Low complexity" evidence="1">
    <location>
        <begin position="397"/>
        <end position="423"/>
    </location>
</feature>
<proteinExistence type="predicted"/>
<feature type="compositionally biased region" description="Polar residues" evidence="1">
    <location>
        <begin position="699"/>
        <end position="709"/>
    </location>
</feature>
<feature type="compositionally biased region" description="Polar residues" evidence="1">
    <location>
        <begin position="798"/>
        <end position="821"/>
    </location>
</feature>
<dbReference type="AlphaFoldDB" id="A0A2J6RHW3"/>
<gene>
    <name evidence="2" type="ORF">L207DRAFT_531021</name>
</gene>
<feature type="compositionally biased region" description="Polar residues" evidence="1">
    <location>
        <begin position="679"/>
        <end position="691"/>
    </location>
</feature>
<feature type="compositionally biased region" description="Basic residues" evidence="1">
    <location>
        <begin position="840"/>
        <end position="856"/>
    </location>
</feature>
<sequence>MGSTDRNGRPEQPLTRRNTFQRMLDLEKRNKVNRMQATATAGLPPARTSTPQGRELGHNQQQQHLELRPSMLKPPGRAMTTPALSLAIPPAKVSFSGTTTKYIIRSDGDAVPQDEESEADSDVSSICHSPGWEDAASKKKRKEKREAREQKKKEKARADVGAAKQDQKAKSRLSKAPPTANKRLSKMAVPMNRSASEPAVPIVQASPVVQEVKEVIKKDNEGRTRRGSLEIGIKGLKQVKNAIPVPWKSSNGTTVQAIPTQEPPRASLSNATGGFIGGLKLRQAEESAVQETIRRVKITASDDARGLLGSDRDLTTKGPGITSSSTSIADSFQPVSIYEESVRSPEQWDSIYAQAAILARNNGVLPKDDEDKTPIMERNIKKSRKTHPPTSRYFPLANDSSSSVREASAASTSRTSIKSSQNSGDSLGRQETSVSSCQSGSPQSTSADRSEATESSRGRTSSSFFRHQRRQSEDQAVAVVQDKNKTSEATTHTETEDRLNSFQRSRSRLRSSTDNVQSAARPPSGDSSKKAVQPARSEKYKAPPLSHRSHTDGNFKHERKRSRSRSAVRGLIDLKNATIAVFSRSPAAPKSPTESFVSAAEFQESAPQKPPMSLRAATTGDVNEAPSNAERILGEDFTSSPVVHDFAVQNPLSQNPRNQVSNSGIPHRQANVRGHHGRATNSRSTTGSSEEYSGHDESSSITTPTASRPQSHKDYSPSSWEPNSRGVRNDGEKVVQNGFALMSGGLLDDGASGRESWCRTAMPMELTEDDASMKTPTAKRSAADFTASQQDLPKPSRTDPTTNSKGLQREPSLSRSISTPEMQDLSFLPVLKHQSLARPPKGKGRASPGKKGKHASLSKEQENNSPTDLVRPPPISVSDTVTKSEGSSPTSAHSSQYLQNARLSIPRAPRSPMKSGFPPAHLPLPQTGGPEPIAKMFVICCSCKYFHDMPSKVYECMAKPDNVVKDTNLGVSGVISTSVKCPWCGHGMSTSCCAGYASVVFLRERLH</sequence>
<feature type="region of interest" description="Disordered" evidence="1">
    <location>
        <begin position="364"/>
        <end position="569"/>
    </location>
</feature>
<feature type="compositionally biased region" description="Polar residues" evidence="1">
    <location>
        <begin position="877"/>
        <end position="897"/>
    </location>
</feature>
<feature type="region of interest" description="Disordered" evidence="1">
    <location>
        <begin position="306"/>
        <end position="327"/>
    </location>
</feature>
<feature type="compositionally biased region" description="Basic and acidic residues" evidence="1">
    <location>
        <begin position="448"/>
        <end position="457"/>
    </location>
</feature>
<feature type="region of interest" description="Disordered" evidence="1">
    <location>
        <begin position="652"/>
        <end position="730"/>
    </location>
</feature>
<evidence type="ECO:0000313" key="2">
    <source>
        <dbReference type="EMBL" id="PMD38089.1"/>
    </source>
</evidence>
<feature type="compositionally biased region" description="Polar residues" evidence="1">
    <location>
        <begin position="47"/>
        <end position="64"/>
    </location>
</feature>
<evidence type="ECO:0000313" key="3">
    <source>
        <dbReference type="Proteomes" id="UP000235786"/>
    </source>
</evidence>
<feature type="compositionally biased region" description="Polar residues" evidence="1">
    <location>
        <begin position="652"/>
        <end position="664"/>
    </location>
</feature>
<evidence type="ECO:0000256" key="1">
    <source>
        <dbReference type="SAM" id="MobiDB-lite"/>
    </source>
</evidence>
<dbReference type="Proteomes" id="UP000235786">
    <property type="component" value="Unassembled WGS sequence"/>
</dbReference>
<feature type="compositionally biased region" description="Basic and acidic residues" evidence="1">
    <location>
        <begin position="482"/>
        <end position="499"/>
    </location>
</feature>
<name>A0A2J6RHW3_HYAVF</name>
<feature type="region of interest" description="Disordered" evidence="1">
    <location>
        <begin position="585"/>
        <end position="624"/>
    </location>
</feature>
<feature type="region of interest" description="Disordered" evidence="1">
    <location>
        <begin position="1"/>
        <end position="81"/>
    </location>
</feature>
<reference evidence="2 3" key="1">
    <citation type="submission" date="2016-04" db="EMBL/GenBank/DDBJ databases">
        <title>A degradative enzymes factory behind the ericoid mycorrhizal symbiosis.</title>
        <authorList>
            <consortium name="DOE Joint Genome Institute"/>
            <person name="Martino E."/>
            <person name="Morin E."/>
            <person name="Grelet G."/>
            <person name="Kuo A."/>
            <person name="Kohler A."/>
            <person name="Daghino S."/>
            <person name="Barry K."/>
            <person name="Choi C."/>
            <person name="Cichocki N."/>
            <person name="Clum A."/>
            <person name="Copeland A."/>
            <person name="Hainaut M."/>
            <person name="Haridas S."/>
            <person name="Labutti K."/>
            <person name="Lindquist E."/>
            <person name="Lipzen A."/>
            <person name="Khouja H.-R."/>
            <person name="Murat C."/>
            <person name="Ohm R."/>
            <person name="Olson A."/>
            <person name="Spatafora J."/>
            <person name="Veneault-Fourrey C."/>
            <person name="Henrissat B."/>
            <person name="Grigoriev I."/>
            <person name="Martin F."/>
            <person name="Perotto S."/>
        </authorList>
    </citation>
    <scope>NUCLEOTIDE SEQUENCE [LARGE SCALE GENOMIC DNA]</scope>
    <source>
        <strain evidence="2 3">F</strain>
    </source>
</reference>
<feature type="compositionally biased region" description="Low complexity" evidence="1">
    <location>
        <begin position="432"/>
        <end position="446"/>
    </location>
</feature>
<organism evidence="2 3">
    <name type="scientific">Hyaloscypha variabilis (strain UAMH 11265 / GT02V1 / F)</name>
    <name type="common">Meliniomyces variabilis</name>
    <dbReference type="NCBI Taxonomy" id="1149755"/>
    <lineage>
        <taxon>Eukaryota</taxon>
        <taxon>Fungi</taxon>
        <taxon>Dikarya</taxon>
        <taxon>Ascomycota</taxon>
        <taxon>Pezizomycotina</taxon>
        <taxon>Leotiomycetes</taxon>
        <taxon>Helotiales</taxon>
        <taxon>Hyaloscyphaceae</taxon>
        <taxon>Hyaloscypha</taxon>
        <taxon>Hyaloscypha variabilis</taxon>
    </lineage>
</organism>
<feature type="region of interest" description="Disordered" evidence="1">
    <location>
        <begin position="765"/>
        <end position="897"/>
    </location>
</feature>
<dbReference type="OrthoDB" id="5386674at2759"/>
<accession>A0A2J6RHW3</accession>
<feature type="region of interest" description="Disordered" evidence="1">
    <location>
        <begin position="108"/>
        <end position="182"/>
    </location>
</feature>
<feature type="compositionally biased region" description="Acidic residues" evidence="1">
    <location>
        <begin position="112"/>
        <end position="121"/>
    </location>
</feature>
<feature type="compositionally biased region" description="Basic and acidic residues" evidence="1">
    <location>
        <begin position="144"/>
        <end position="158"/>
    </location>
</feature>
<feature type="compositionally biased region" description="Basic and acidic residues" evidence="1">
    <location>
        <begin position="366"/>
        <end position="380"/>
    </location>
</feature>